<dbReference type="SUPFAM" id="SSF46785">
    <property type="entry name" value="Winged helix' DNA-binding domain"/>
    <property type="match status" value="1"/>
</dbReference>
<keyword evidence="1" id="KW-0805">Transcription regulation</keyword>
<protein>
    <submittedName>
        <fullName evidence="5">GntR family transcriptional regulator</fullName>
    </submittedName>
</protein>
<dbReference type="InterPro" id="IPR011711">
    <property type="entry name" value="GntR_C"/>
</dbReference>
<dbReference type="STRING" id="457427.SSOG_00351"/>
<evidence type="ECO:0000313" key="6">
    <source>
        <dbReference type="Proteomes" id="UP000003963"/>
    </source>
</evidence>
<dbReference type="PANTHER" id="PTHR43537:SF51">
    <property type="entry name" value="HTH-TYPE TRANSCRIPTIONAL REGULATOR LGOR-RELATED"/>
    <property type="match status" value="1"/>
</dbReference>
<organism evidence="5 6">
    <name type="scientific">Streptomyces himastatinicus ATCC 53653</name>
    <dbReference type="NCBI Taxonomy" id="457427"/>
    <lineage>
        <taxon>Bacteria</taxon>
        <taxon>Bacillati</taxon>
        <taxon>Actinomycetota</taxon>
        <taxon>Actinomycetes</taxon>
        <taxon>Kitasatosporales</taxon>
        <taxon>Streptomycetaceae</taxon>
        <taxon>Streptomyces</taxon>
        <taxon>Streptomyces violaceusniger group</taxon>
    </lineage>
</organism>
<gene>
    <name evidence="5" type="ORF">SSOG_00351</name>
</gene>
<dbReference type="SMART" id="SM00895">
    <property type="entry name" value="FCD"/>
    <property type="match status" value="1"/>
</dbReference>
<sequence>MADHMGLPLTDGEVDGERAPRLRFRAMQQPTGKRLQQTSMQARVAEELRQMIISGELPPRSSLSEMALSETFGVSRTPIREALKQLQIEGLVEVRPRVGTFVAVPSRRELTELFQMKELFEGAAARLLAFRGNVPEVDQLEASMRAADQAVRDGDAERYAALVHEFHDLIVKGADNSKLEGHYRTLMNQLAYARLVRTSLSRPGRLIESDSEHHRVLSLIQAKDGDGAERVMREHVRASHQALMQGMDERGV</sequence>
<dbReference type="SUPFAM" id="SSF48008">
    <property type="entry name" value="GntR ligand-binding domain-like"/>
    <property type="match status" value="1"/>
</dbReference>
<dbReference type="Proteomes" id="UP000003963">
    <property type="component" value="Unassembled WGS sequence"/>
</dbReference>
<dbReference type="Gene3D" id="1.10.10.10">
    <property type="entry name" value="Winged helix-like DNA-binding domain superfamily/Winged helix DNA-binding domain"/>
    <property type="match status" value="1"/>
</dbReference>
<dbReference type="Pfam" id="PF00392">
    <property type="entry name" value="GntR"/>
    <property type="match status" value="1"/>
</dbReference>
<evidence type="ECO:0000256" key="2">
    <source>
        <dbReference type="ARBA" id="ARBA00023125"/>
    </source>
</evidence>
<keyword evidence="3" id="KW-0804">Transcription</keyword>
<dbReference type="SMART" id="SM00345">
    <property type="entry name" value="HTH_GNTR"/>
    <property type="match status" value="1"/>
</dbReference>
<evidence type="ECO:0000256" key="1">
    <source>
        <dbReference type="ARBA" id="ARBA00023015"/>
    </source>
</evidence>
<feature type="domain" description="HTH gntR-type" evidence="4">
    <location>
        <begin position="38"/>
        <end position="105"/>
    </location>
</feature>
<dbReference type="PANTHER" id="PTHR43537">
    <property type="entry name" value="TRANSCRIPTIONAL REGULATOR, GNTR FAMILY"/>
    <property type="match status" value="1"/>
</dbReference>
<dbReference type="PRINTS" id="PR00035">
    <property type="entry name" value="HTHGNTR"/>
</dbReference>
<name>D9W9F1_9ACTN</name>
<reference evidence="5 6" key="1">
    <citation type="submission" date="2009-02" db="EMBL/GenBank/DDBJ databases">
        <title>Annotation of Streptomyces hygroscopicus strain ATCC 53653.</title>
        <authorList>
            <consortium name="The Broad Institute Genome Sequencing Platform"/>
            <consortium name="Broad Institute Microbial Sequencing Center"/>
            <person name="Fischbach M."/>
            <person name="Godfrey P."/>
            <person name="Ward D."/>
            <person name="Young S."/>
            <person name="Zeng Q."/>
            <person name="Koehrsen M."/>
            <person name="Alvarado L."/>
            <person name="Berlin A.M."/>
            <person name="Bochicchio J."/>
            <person name="Borenstein D."/>
            <person name="Chapman S.B."/>
            <person name="Chen Z."/>
            <person name="Engels R."/>
            <person name="Freedman E."/>
            <person name="Gellesch M."/>
            <person name="Goldberg J."/>
            <person name="Griggs A."/>
            <person name="Gujja S."/>
            <person name="Heilman E.R."/>
            <person name="Heiman D.I."/>
            <person name="Hepburn T.A."/>
            <person name="Howarth C."/>
            <person name="Jen D."/>
            <person name="Larson L."/>
            <person name="Lewis B."/>
            <person name="Mehta T."/>
            <person name="Park D."/>
            <person name="Pearson M."/>
            <person name="Richards J."/>
            <person name="Roberts A."/>
            <person name="Saif S."/>
            <person name="Shea T.D."/>
            <person name="Shenoy N."/>
            <person name="Sisk P."/>
            <person name="Stolte C."/>
            <person name="Sykes S.N."/>
            <person name="Thomson T."/>
            <person name="Walk T."/>
            <person name="White J."/>
            <person name="Yandava C."/>
            <person name="Straight P."/>
            <person name="Clardy J."/>
            <person name="Hung D."/>
            <person name="Kolter R."/>
            <person name="Mekalanos J."/>
            <person name="Walker S."/>
            <person name="Walsh C.T."/>
            <person name="Wieland-Brown L.C."/>
            <person name="Haas B."/>
            <person name="Nusbaum C."/>
            <person name="Birren B."/>
        </authorList>
    </citation>
    <scope>NUCLEOTIDE SEQUENCE [LARGE SCALE GENOMIC DNA]</scope>
    <source>
        <strain evidence="5 6">ATCC 53653</strain>
    </source>
</reference>
<proteinExistence type="predicted"/>
<dbReference type="PROSITE" id="PS50949">
    <property type="entry name" value="HTH_GNTR"/>
    <property type="match status" value="1"/>
</dbReference>
<dbReference type="GO" id="GO:0003677">
    <property type="term" value="F:DNA binding"/>
    <property type="evidence" value="ECO:0007669"/>
    <property type="project" value="UniProtKB-KW"/>
</dbReference>
<dbReference type="HOGENOM" id="CLU_017584_5_1_11"/>
<dbReference type="InterPro" id="IPR008920">
    <property type="entry name" value="TF_FadR/GntR_C"/>
</dbReference>
<evidence type="ECO:0000313" key="5">
    <source>
        <dbReference type="EMBL" id="EFL20639.1"/>
    </source>
</evidence>
<dbReference type="InterPro" id="IPR036388">
    <property type="entry name" value="WH-like_DNA-bd_sf"/>
</dbReference>
<dbReference type="EMBL" id="GG657754">
    <property type="protein sequence ID" value="EFL20639.1"/>
    <property type="molecule type" value="Genomic_DNA"/>
</dbReference>
<dbReference type="AlphaFoldDB" id="D9W9F1"/>
<evidence type="ECO:0000256" key="3">
    <source>
        <dbReference type="ARBA" id="ARBA00023163"/>
    </source>
</evidence>
<accession>D9W9F1</accession>
<dbReference type="InterPro" id="IPR000524">
    <property type="entry name" value="Tscrpt_reg_HTH_GntR"/>
</dbReference>
<dbReference type="GO" id="GO:0003700">
    <property type="term" value="F:DNA-binding transcription factor activity"/>
    <property type="evidence" value="ECO:0007669"/>
    <property type="project" value="InterPro"/>
</dbReference>
<dbReference type="Gene3D" id="1.20.120.530">
    <property type="entry name" value="GntR ligand-binding domain-like"/>
    <property type="match status" value="1"/>
</dbReference>
<dbReference type="Pfam" id="PF07729">
    <property type="entry name" value="FCD"/>
    <property type="match status" value="1"/>
</dbReference>
<keyword evidence="2" id="KW-0238">DNA-binding</keyword>
<keyword evidence="6" id="KW-1185">Reference proteome</keyword>
<dbReference type="CDD" id="cd07377">
    <property type="entry name" value="WHTH_GntR"/>
    <property type="match status" value="1"/>
</dbReference>
<evidence type="ECO:0000259" key="4">
    <source>
        <dbReference type="PROSITE" id="PS50949"/>
    </source>
</evidence>
<dbReference type="InterPro" id="IPR036390">
    <property type="entry name" value="WH_DNA-bd_sf"/>
</dbReference>